<evidence type="ECO:0000313" key="8">
    <source>
        <dbReference type="EMBL" id="CAK8681238.1"/>
    </source>
</evidence>
<dbReference type="Proteomes" id="UP001642483">
    <property type="component" value="Unassembled WGS sequence"/>
</dbReference>
<keyword evidence="1 4" id="KW-0238">DNA-binding</keyword>
<dbReference type="Gene3D" id="3.30.160.60">
    <property type="entry name" value="Classic Zinc Finger"/>
    <property type="match status" value="1"/>
</dbReference>
<feature type="compositionally biased region" description="Basic and acidic residues" evidence="5">
    <location>
        <begin position="344"/>
        <end position="361"/>
    </location>
</feature>
<feature type="DNA-binding region" description="Fork-head" evidence="4">
    <location>
        <begin position="229"/>
        <end position="325"/>
    </location>
</feature>
<proteinExistence type="predicted"/>
<dbReference type="InterPro" id="IPR036236">
    <property type="entry name" value="Znf_C2H2_sf"/>
</dbReference>
<dbReference type="InterPro" id="IPR001766">
    <property type="entry name" value="Fork_head_dom"/>
</dbReference>
<feature type="domain" description="C2H2-type" evidence="7">
    <location>
        <begin position="991"/>
        <end position="1018"/>
    </location>
</feature>
<evidence type="ECO:0000313" key="9">
    <source>
        <dbReference type="Proteomes" id="UP001642483"/>
    </source>
</evidence>
<dbReference type="PROSITE" id="PS00028">
    <property type="entry name" value="ZINC_FINGER_C2H2_1"/>
    <property type="match status" value="2"/>
</dbReference>
<accession>A0ABP0FQB6</accession>
<dbReference type="InterPro" id="IPR047519">
    <property type="entry name" value="FH_FOXQ2-like"/>
</dbReference>
<comment type="subcellular location">
    <subcellularLocation>
        <location evidence="4">Nucleus</location>
    </subcellularLocation>
</comment>
<feature type="compositionally biased region" description="Polar residues" evidence="5">
    <location>
        <begin position="808"/>
        <end position="833"/>
    </location>
</feature>
<dbReference type="Gene3D" id="1.10.10.10">
    <property type="entry name" value="Winged helix-like DNA-binding domain superfamily/Winged helix DNA-binding domain"/>
    <property type="match status" value="1"/>
</dbReference>
<sequence>MIDMHETLALRHHSSPKGVRGPTTSPGSVESAGSLYSNERNEDNLSDNGITNSPEPFVKIRPNNSENPPLDATPTYGVSPQRSLSSDAIHRRPSTSPIQVSSPKDLEAPISIPGGISQRSFSSSPSHVVSIPYEAINAHSTSAIVAMAAGMGLPTMIPTSATATMPQLLPIAEHRYRPDAGAYIDAKNLNRESESKTFQARGIIGSNANVNRSLTSGTPPPEDRAQYKRPPHTYPALIASAILDSPGHLITLRGIYDYIMNHFPYYKYCHDKSAWQNSIRHNLSLNQCFVKVPRYENAAKSNYWTMTREGFEEFGNENSFKRRRRRGAALAPISAYKAIKAKKFSNEGAKHGSKGKADSNKNHQSANPTSATSSPSDVGYPMSFPNQLMGLAGGAWAAGNGFQNDEGSARGRKRSQSPQGPEGAKHPRMMILKQGDGPSLGGIRSDEPRRPNSLSSVEEMQGNLNVFSKTLLDSSMQSKMSRKTDTSHLLATSSQPWLAAAQKSLIATSGMIMPPLITSDRSSSSPGKSGLQFADEGYAGSESPVLVDGVEVGSEVTIRYDASEMPIRHFRCRFCAYTYVSASAALLEQHVRVMHQLELTNAKAKAVAAAAVAQNQNDRNADNVKSKESSERLMSLQNMVTGLSPRSMMAQNFLAAAQASGGGAVSGFPYSNTFPSGLLDENMMRSLAEQVRSGQAGQATGEVENGLSDMDAYAAYQRQQTLNAALQHAAAASCTNVSQEQLRLFYQQLALNPFISNPANSALAAAAFPRPTPGAETEQSNQLKNIWQYQQKFLSQMKALSSDDSDKTASQSPNSRSTATAASVITQPNTVSLCRSPDSNPDLDSDSRKSIHGWKQCARCDFTAKGDHGLDLHYRKAHAQNDAVTSSGANETADDMTVKGSSPNLEIAQNEPSSNEKPSAANFEANKYESDSPITSPAFPTPPLSNSPSYVKRHFVPLDLSGTPKEDEEDKRKPGPTATSSTQTVQSKEERTCRHCDITFGDEMMLALHMSCHDKTDPFKCTICGQVCHEKYYFNVHLLRGLHQTNSYKSNGEPIADEIPDLENRFGSRRNSNSSDTSSVATSRGRVTSENGEMPVMQ</sequence>
<dbReference type="PROSITE" id="PS50157">
    <property type="entry name" value="ZINC_FINGER_C2H2_2"/>
    <property type="match status" value="1"/>
</dbReference>
<dbReference type="PRINTS" id="PR00053">
    <property type="entry name" value="FORKHEAD"/>
</dbReference>
<keyword evidence="2 4" id="KW-0539">Nucleus</keyword>
<feature type="region of interest" description="Disordered" evidence="5">
    <location>
        <begin position="798"/>
        <end position="849"/>
    </location>
</feature>
<evidence type="ECO:0000256" key="5">
    <source>
        <dbReference type="SAM" id="MobiDB-lite"/>
    </source>
</evidence>
<comment type="caution">
    <text evidence="8">The sequence shown here is derived from an EMBL/GenBank/DDBJ whole genome shotgun (WGS) entry which is preliminary data.</text>
</comment>
<feature type="compositionally biased region" description="Polar residues" evidence="5">
    <location>
        <begin position="977"/>
        <end position="986"/>
    </location>
</feature>
<feature type="region of interest" description="Disordered" evidence="5">
    <location>
        <begin position="880"/>
        <end position="990"/>
    </location>
</feature>
<dbReference type="SUPFAM" id="SSF46785">
    <property type="entry name" value="Winged helix' DNA-binding domain"/>
    <property type="match status" value="1"/>
</dbReference>
<feature type="domain" description="Fork-head" evidence="6">
    <location>
        <begin position="229"/>
        <end position="325"/>
    </location>
</feature>
<name>A0ABP0FQB6_CLALP</name>
<dbReference type="EMBL" id="CAWYQH010000079">
    <property type="protein sequence ID" value="CAK8681238.1"/>
    <property type="molecule type" value="Genomic_DNA"/>
</dbReference>
<dbReference type="InterPro" id="IPR030456">
    <property type="entry name" value="TF_fork_head_CS_2"/>
</dbReference>
<reference evidence="8 9" key="1">
    <citation type="submission" date="2024-02" db="EMBL/GenBank/DDBJ databases">
        <authorList>
            <person name="Daric V."/>
            <person name="Darras S."/>
        </authorList>
    </citation>
    <scope>NUCLEOTIDE SEQUENCE [LARGE SCALE GENOMIC DNA]</scope>
</reference>
<evidence type="ECO:0000256" key="1">
    <source>
        <dbReference type="ARBA" id="ARBA00023125"/>
    </source>
</evidence>
<feature type="region of interest" description="Disordered" evidence="5">
    <location>
        <begin position="1"/>
        <end position="124"/>
    </location>
</feature>
<dbReference type="PROSITE" id="PS50039">
    <property type="entry name" value="FORK_HEAD_3"/>
    <property type="match status" value="1"/>
</dbReference>
<feature type="region of interest" description="Disordered" evidence="5">
    <location>
        <begin position="1053"/>
        <end position="1098"/>
    </location>
</feature>
<dbReference type="InterPro" id="IPR036390">
    <property type="entry name" value="WH_DNA-bd_sf"/>
</dbReference>
<gene>
    <name evidence="8" type="ORF">CVLEPA_LOCUS11457</name>
</gene>
<organism evidence="8 9">
    <name type="scientific">Clavelina lepadiformis</name>
    <name type="common">Light-bulb sea squirt</name>
    <name type="synonym">Ascidia lepadiformis</name>
    <dbReference type="NCBI Taxonomy" id="159417"/>
    <lineage>
        <taxon>Eukaryota</taxon>
        <taxon>Metazoa</taxon>
        <taxon>Chordata</taxon>
        <taxon>Tunicata</taxon>
        <taxon>Ascidiacea</taxon>
        <taxon>Aplousobranchia</taxon>
        <taxon>Clavelinidae</taxon>
        <taxon>Clavelina</taxon>
    </lineage>
</organism>
<keyword evidence="3" id="KW-0479">Metal-binding</keyword>
<keyword evidence="9" id="KW-1185">Reference proteome</keyword>
<dbReference type="SMART" id="SM00355">
    <property type="entry name" value="ZnF_C2H2"/>
    <property type="match status" value="4"/>
</dbReference>
<dbReference type="PANTHER" id="PTHR11829">
    <property type="entry name" value="FORKHEAD BOX PROTEIN"/>
    <property type="match status" value="1"/>
</dbReference>
<dbReference type="PROSITE" id="PS00658">
    <property type="entry name" value="FORK_HEAD_2"/>
    <property type="match status" value="1"/>
</dbReference>
<dbReference type="PANTHER" id="PTHR11829:SF402">
    <property type="entry name" value="FORK HEAD DOMAIN-CONTAINING PROTEIN FD3-RELATED"/>
    <property type="match status" value="1"/>
</dbReference>
<dbReference type="InterPro" id="IPR013087">
    <property type="entry name" value="Znf_C2H2_type"/>
</dbReference>
<dbReference type="InterPro" id="IPR050211">
    <property type="entry name" value="FOX_domain-containing"/>
</dbReference>
<feature type="region of interest" description="Disordered" evidence="5">
    <location>
        <begin position="399"/>
        <end position="456"/>
    </location>
</feature>
<keyword evidence="3" id="KW-0863">Zinc-finger</keyword>
<dbReference type="InterPro" id="IPR036388">
    <property type="entry name" value="WH-like_DNA-bd_sf"/>
</dbReference>
<feature type="compositionally biased region" description="Low complexity" evidence="5">
    <location>
        <begin position="365"/>
        <end position="376"/>
    </location>
</feature>
<protein>
    <submittedName>
        <fullName evidence="8">Uncharacterized protein</fullName>
    </submittedName>
</protein>
<evidence type="ECO:0000256" key="3">
    <source>
        <dbReference type="PROSITE-ProRule" id="PRU00042"/>
    </source>
</evidence>
<dbReference type="SUPFAM" id="SSF57667">
    <property type="entry name" value="beta-beta-alpha zinc fingers"/>
    <property type="match status" value="1"/>
</dbReference>
<evidence type="ECO:0000256" key="2">
    <source>
        <dbReference type="ARBA" id="ARBA00023242"/>
    </source>
</evidence>
<dbReference type="Pfam" id="PF00250">
    <property type="entry name" value="Forkhead"/>
    <property type="match status" value="1"/>
</dbReference>
<evidence type="ECO:0000259" key="7">
    <source>
        <dbReference type="PROSITE" id="PS50157"/>
    </source>
</evidence>
<evidence type="ECO:0000256" key="4">
    <source>
        <dbReference type="PROSITE-ProRule" id="PRU00089"/>
    </source>
</evidence>
<dbReference type="SMART" id="SM00339">
    <property type="entry name" value="FH"/>
    <property type="match status" value="1"/>
</dbReference>
<feature type="compositionally biased region" description="Low complexity" evidence="5">
    <location>
        <begin position="1069"/>
        <end position="1084"/>
    </location>
</feature>
<feature type="compositionally biased region" description="Polar residues" evidence="5">
    <location>
        <begin position="76"/>
        <end position="86"/>
    </location>
</feature>
<keyword evidence="3" id="KW-0862">Zinc</keyword>
<feature type="region of interest" description="Disordered" evidence="5">
    <location>
        <begin position="344"/>
        <end position="381"/>
    </location>
</feature>
<evidence type="ECO:0000259" key="6">
    <source>
        <dbReference type="PROSITE" id="PS50039"/>
    </source>
</evidence>
<dbReference type="CDD" id="cd20035">
    <property type="entry name" value="FH_FOXQ2-like"/>
    <property type="match status" value="1"/>
</dbReference>